<proteinExistence type="predicted"/>
<organism evidence="1">
    <name type="scientific">Albugo laibachii Nc14</name>
    <dbReference type="NCBI Taxonomy" id="890382"/>
    <lineage>
        <taxon>Eukaryota</taxon>
        <taxon>Sar</taxon>
        <taxon>Stramenopiles</taxon>
        <taxon>Oomycota</taxon>
        <taxon>Peronosporomycetes</taxon>
        <taxon>Albuginales</taxon>
        <taxon>Albuginaceae</taxon>
        <taxon>Albugo</taxon>
    </lineage>
</organism>
<dbReference type="AlphaFoldDB" id="F0WIX1"/>
<dbReference type="HOGENOM" id="CLU_3036360_0_0_1"/>
<protein>
    <submittedName>
        <fullName evidence="1">AlNc14C115G6508 protein</fullName>
    </submittedName>
</protein>
<reference evidence="1" key="1">
    <citation type="journal article" date="2011" name="PLoS Biol.">
        <title>Gene gain and loss during evolution of obligate parasitism in the white rust pathogen of Arabidopsis thaliana.</title>
        <authorList>
            <person name="Kemen E."/>
            <person name="Gardiner A."/>
            <person name="Schultz-Larsen T."/>
            <person name="Kemen A.C."/>
            <person name="Balmuth A.L."/>
            <person name="Robert-Seilaniantz A."/>
            <person name="Bailey K."/>
            <person name="Holub E."/>
            <person name="Studholme D.J."/>
            <person name="Maclean D."/>
            <person name="Jones J.D."/>
        </authorList>
    </citation>
    <scope>NUCLEOTIDE SEQUENCE</scope>
</reference>
<evidence type="ECO:0000313" key="1">
    <source>
        <dbReference type="EMBL" id="CCA21217.1"/>
    </source>
</evidence>
<gene>
    <name evidence="1" type="primary">AlNc14C115G6508</name>
    <name evidence="1" type="ORF">ALNC14_073600</name>
</gene>
<accession>F0WIX1</accession>
<reference evidence="1" key="2">
    <citation type="submission" date="2011-02" db="EMBL/GenBank/DDBJ databases">
        <authorList>
            <person name="MacLean D."/>
        </authorList>
    </citation>
    <scope>NUCLEOTIDE SEQUENCE</scope>
</reference>
<name>F0WIX1_9STRA</name>
<sequence length="56" mass="6126">MMRECRVEPRLNAGTPLRDLLNTMYFLRSAGVCAGIKTSSDEESPPQVGQCGVRAL</sequence>
<dbReference type="EMBL" id="FR824160">
    <property type="protein sequence ID" value="CCA21217.1"/>
    <property type="molecule type" value="Genomic_DNA"/>
</dbReference>